<reference evidence="1" key="1">
    <citation type="submission" date="2020-05" db="UniProtKB">
        <authorList>
            <consortium name="EnsemblMetazoa"/>
        </authorList>
    </citation>
    <scope>IDENTIFICATION</scope>
    <source>
        <strain evidence="1">Yale</strain>
    </source>
</reference>
<protein>
    <submittedName>
        <fullName evidence="1">Uncharacterized protein</fullName>
    </submittedName>
</protein>
<dbReference type="EMBL" id="CCAG010004801">
    <property type="status" value="NOT_ANNOTATED_CDS"/>
    <property type="molecule type" value="Genomic_DNA"/>
</dbReference>
<sequence length="319" mass="35615">MKRSVSDGLGSEFFGGPDLFCSGCFASFAPCFGGNRAVAALIGFFITNLISPIRCAELLLMLTLVGIPHCFNISWSNISSSVLIGLLLRTDCVLYGMRVAPIAGRLGFWTLRGFLSLCRILHVLIWDFVLVSNSPYLLADGVLVSGVSCSIQRYDYVCTRFVEKKNNATPDRDCIFYILFDEVGVRHHWVGAEHHVERDQQATYSTYEYRPVLLRRQHPNMSGLAIILPASHLSLVNLRAIYSTILQSLRLQGMDRQSFSLPSKKAFNQGCHPIVERSVPQMTTFDAGVVRLVDGPIDTNNKDKLNKLLLGSYPIYKDQ</sequence>
<accession>A0A1B0FC72</accession>
<dbReference type="AlphaFoldDB" id="A0A1B0FC72"/>
<keyword evidence="2" id="KW-1185">Reference proteome</keyword>
<organism evidence="1 2">
    <name type="scientific">Glossina morsitans morsitans</name>
    <name type="common">Savannah tsetse fly</name>
    <dbReference type="NCBI Taxonomy" id="37546"/>
    <lineage>
        <taxon>Eukaryota</taxon>
        <taxon>Metazoa</taxon>
        <taxon>Ecdysozoa</taxon>
        <taxon>Arthropoda</taxon>
        <taxon>Hexapoda</taxon>
        <taxon>Insecta</taxon>
        <taxon>Pterygota</taxon>
        <taxon>Neoptera</taxon>
        <taxon>Endopterygota</taxon>
        <taxon>Diptera</taxon>
        <taxon>Brachycera</taxon>
        <taxon>Muscomorpha</taxon>
        <taxon>Hippoboscoidea</taxon>
        <taxon>Glossinidae</taxon>
        <taxon>Glossina</taxon>
    </lineage>
</organism>
<dbReference type="Proteomes" id="UP000092444">
    <property type="component" value="Unassembled WGS sequence"/>
</dbReference>
<evidence type="ECO:0000313" key="2">
    <source>
        <dbReference type="Proteomes" id="UP000092444"/>
    </source>
</evidence>
<proteinExistence type="predicted"/>
<evidence type="ECO:0000313" key="1">
    <source>
        <dbReference type="EnsemblMetazoa" id="GMOY001171-PA"/>
    </source>
</evidence>
<dbReference type="EnsemblMetazoa" id="GMOY001171-RA">
    <property type="protein sequence ID" value="GMOY001171-PA"/>
    <property type="gene ID" value="GMOY001171"/>
</dbReference>
<name>A0A1B0FC72_GLOMM</name>